<accession>A0A6B0U2E0</accession>
<sequence length="87" mass="9702">MAMTSHICKPRTSERFPFSDEAPRSAGAVCYGIVATRTLKITPEVSMYNIFIITSFARNKLKHSAVELNCNTQQRTRRISFTGTASS</sequence>
<proteinExistence type="predicted"/>
<name>A0A6B0U2E0_IXORI</name>
<organism evidence="1">
    <name type="scientific">Ixodes ricinus</name>
    <name type="common">Common tick</name>
    <name type="synonym">Acarus ricinus</name>
    <dbReference type="NCBI Taxonomy" id="34613"/>
    <lineage>
        <taxon>Eukaryota</taxon>
        <taxon>Metazoa</taxon>
        <taxon>Ecdysozoa</taxon>
        <taxon>Arthropoda</taxon>
        <taxon>Chelicerata</taxon>
        <taxon>Arachnida</taxon>
        <taxon>Acari</taxon>
        <taxon>Parasitiformes</taxon>
        <taxon>Ixodida</taxon>
        <taxon>Ixodoidea</taxon>
        <taxon>Ixodidae</taxon>
        <taxon>Ixodinae</taxon>
        <taxon>Ixodes</taxon>
    </lineage>
</organism>
<evidence type="ECO:0000313" key="1">
    <source>
        <dbReference type="EMBL" id="MXU85758.1"/>
    </source>
</evidence>
<protein>
    <submittedName>
        <fullName evidence="1">Uncharacterized protein</fullName>
    </submittedName>
</protein>
<dbReference type="EMBL" id="GIFC01003675">
    <property type="protein sequence ID" value="MXU85758.1"/>
    <property type="molecule type" value="Transcribed_RNA"/>
</dbReference>
<dbReference type="AlphaFoldDB" id="A0A6B0U2E0"/>
<reference evidence="1" key="1">
    <citation type="submission" date="2019-12" db="EMBL/GenBank/DDBJ databases">
        <title>An insight into the sialome of adult female Ixodes ricinus ticks feeding for 6 days.</title>
        <authorList>
            <person name="Perner J."/>
            <person name="Ribeiro J.M.C."/>
        </authorList>
    </citation>
    <scope>NUCLEOTIDE SEQUENCE</scope>
    <source>
        <strain evidence="1">Semi-engorged</strain>
        <tissue evidence="1">Salivary glands</tissue>
    </source>
</reference>